<dbReference type="GO" id="GO:0015074">
    <property type="term" value="P:DNA integration"/>
    <property type="evidence" value="ECO:0007669"/>
    <property type="project" value="InterPro"/>
</dbReference>
<dbReference type="GO" id="GO:0006310">
    <property type="term" value="P:DNA recombination"/>
    <property type="evidence" value="ECO:0007669"/>
    <property type="project" value="UniProtKB-KW"/>
</dbReference>
<dbReference type="Proteomes" id="UP000007013">
    <property type="component" value="Chromosome"/>
</dbReference>
<dbReference type="AlphaFoldDB" id="B1ZPW6"/>
<dbReference type="InterPro" id="IPR011010">
    <property type="entry name" value="DNA_brk_join_enz"/>
</dbReference>
<dbReference type="eggNOG" id="COG0582">
    <property type="taxonomic scope" value="Bacteria"/>
</dbReference>
<dbReference type="GO" id="GO:0003677">
    <property type="term" value="F:DNA binding"/>
    <property type="evidence" value="ECO:0007669"/>
    <property type="project" value="InterPro"/>
</dbReference>
<dbReference type="KEGG" id="ote:Oter_2290"/>
<gene>
    <name evidence="3" type="ordered locus">Oter_2290</name>
</gene>
<feature type="domain" description="Tyr recombinase" evidence="2">
    <location>
        <begin position="311"/>
        <end position="378"/>
    </location>
</feature>
<reference evidence="3 4" key="1">
    <citation type="journal article" date="2011" name="J. Bacteriol.">
        <title>Genome sequence of the verrucomicrobium Opitutus terrae PB90-1, an abundant inhabitant of rice paddy soil ecosystems.</title>
        <authorList>
            <person name="van Passel M.W."/>
            <person name="Kant R."/>
            <person name="Palva A."/>
            <person name="Copeland A."/>
            <person name="Lucas S."/>
            <person name="Lapidus A."/>
            <person name="Glavina del Rio T."/>
            <person name="Pitluck S."/>
            <person name="Goltsman E."/>
            <person name="Clum A."/>
            <person name="Sun H."/>
            <person name="Schmutz J."/>
            <person name="Larimer F.W."/>
            <person name="Land M.L."/>
            <person name="Hauser L."/>
            <person name="Kyrpides N."/>
            <person name="Mikhailova N."/>
            <person name="Richardson P.P."/>
            <person name="Janssen P.H."/>
            <person name="de Vos W.M."/>
            <person name="Smidt H."/>
        </authorList>
    </citation>
    <scope>NUCLEOTIDE SEQUENCE [LARGE SCALE GENOMIC DNA]</scope>
    <source>
        <strain evidence="4">DSM 11246 / JCM 15787 / PB90-1</strain>
    </source>
</reference>
<dbReference type="Gene3D" id="1.10.443.10">
    <property type="entry name" value="Intergrase catalytic core"/>
    <property type="match status" value="1"/>
</dbReference>
<dbReference type="HOGENOM" id="CLU_037605_1_0_0"/>
<name>B1ZPW6_OPITP</name>
<organism evidence="3 4">
    <name type="scientific">Opitutus terrae (strain DSM 11246 / JCM 15787 / PB90-1)</name>
    <dbReference type="NCBI Taxonomy" id="452637"/>
    <lineage>
        <taxon>Bacteria</taxon>
        <taxon>Pseudomonadati</taxon>
        <taxon>Verrucomicrobiota</taxon>
        <taxon>Opitutia</taxon>
        <taxon>Opitutales</taxon>
        <taxon>Opitutaceae</taxon>
        <taxon>Opitutus</taxon>
    </lineage>
</organism>
<dbReference type="RefSeq" id="WP_012375109.1">
    <property type="nucleotide sequence ID" value="NC_010571.1"/>
</dbReference>
<dbReference type="OrthoDB" id="9785687at2"/>
<dbReference type="EMBL" id="CP001032">
    <property type="protein sequence ID" value="ACB75572.1"/>
    <property type="molecule type" value="Genomic_DNA"/>
</dbReference>
<evidence type="ECO:0000313" key="4">
    <source>
        <dbReference type="Proteomes" id="UP000007013"/>
    </source>
</evidence>
<accession>B1ZPW6</accession>
<keyword evidence="4" id="KW-1185">Reference proteome</keyword>
<protein>
    <submittedName>
        <fullName evidence="3">Integrase family protein</fullName>
    </submittedName>
</protein>
<proteinExistence type="predicted"/>
<dbReference type="SUPFAM" id="SSF56349">
    <property type="entry name" value="DNA breaking-rejoining enzymes"/>
    <property type="match status" value="1"/>
</dbReference>
<keyword evidence="1" id="KW-0233">DNA recombination</keyword>
<dbReference type="InterPro" id="IPR002104">
    <property type="entry name" value="Integrase_catalytic"/>
</dbReference>
<dbReference type="STRING" id="452637.Oter_2290"/>
<dbReference type="Pfam" id="PF00589">
    <property type="entry name" value="Phage_integrase"/>
    <property type="match status" value="1"/>
</dbReference>
<evidence type="ECO:0000256" key="1">
    <source>
        <dbReference type="ARBA" id="ARBA00023172"/>
    </source>
</evidence>
<evidence type="ECO:0000313" key="3">
    <source>
        <dbReference type="EMBL" id="ACB75572.1"/>
    </source>
</evidence>
<evidence type="ECO:0000259" key="2">
    <source>
        <dbReference type="Pfam" id="PF00589"/>
    </source>
</evidence>
<dbReference type="InterPro" id="IPR013762">
    <property type="entry name" value="Integrase-like_cat_sf"/>
</dbReference>
<sequence>MNEALPIPSDWVSPHLPEVAPYVFDRFGMKVNTTGQAWRLNEPTRPLVVTWSLLPASGEIRHACMLGIQHSICSHAPNTTITAFKAIVWALRAVAPITSDLAALDLDWWRKLRAAARQAHQEERLHHVRWWYLWMADLGFEGIDDEDSFEVERWRIPGGVKGEAVARRDEDCGPLTDLQFAALIYAVRREQPPTLQLAAVMLCIDLGSNPRNLVLLEERDLVTYDDPKGGERVYLLSVPRIKKRLDERATKCRKISAQTGRVLEAVVSQNRAKFGGIADPKRPILCRETPRHLKYDDPEMERFEYHWMTSDLTSAVRSFCEANDLRTPGPGDRRFRVYPRRLRYTLGTRLAVQGAPPKVIAEALDHSDLQHVMVYIEAAGKFAERLTTAIGPLIKPTIDRFLGRLVDGPADAVPANDLSKAIPAVLGAKLMGNIGTCGSSSLCPLAPPLTCYLCDYFQPWRIADHEGLLASVKEVRELMGKGIATPFSMEVIERVIAAIDSVVQLKLASKGERGT</sequence>